<dbReference type="AlphaFoldDB" id="A0AA48HSL9"/>
<dbReference type="KEGG" id="pmaw:MACH26_06190"/>
<dbReference type="InterPro" id="IPR004143">
    <property type="entry name" value="BPL_LPL_catalytic"/>
</dbReference>
<feature type="domain" description="BPL/LPL catalytic" evidence="3">
    <location>
        <begin position="75"/>
        <end position="255"/>
    </location>
</feature>
<keyword evidence="2" id="KW-0678">Repressor</keyword>
<keyword evidence="2" id="KW-0238">DNA-binding</keyword>
<comment type="function">
    <text evidence="2">Acts both as a biotin--[acetyl-CoA-carboxylase] ligase and a biotin-operon repressor. In the presence of ATP, BirA activates biotin to form the BirA-biotinyl-5'-adenylate (BirA-bio-5'-AMP or holoBirA) complex. HoloBirA can either transfer the biotinyl moiety to the biotin carboxyl carrier protein (BCCP) subunit of acetyl-CoA carboxylase, or bind to the biotin operator site and inhibit transcription of the operon.</text>
</comment>
<dbReference type="EC" id="6.3.4.15" evidence="2"/>
<dbReference type="InterPro" id="IPR045864">
    <property type="entry name" value="aa-tRNA-synth_II/BPL/LPL"/>
</dbReference>
<dbReference type="EMBL" id="AP027272">
    <property type="protein sequence ID" value="BDX05098.1"/>
    <property type="molecule type" value="Genomic_DNA"/>
</dbReference>
<gene>
    <name evidence="2 4" type="primary">birA</name>
    <name evidence="4" type="ORF">MACH26_06190</name>
</gene>
<reference evidence="4" key="1">
    <citation type="submission" date="2023-01" db="EMBL/GenBank/DDBJ databases">
        <title>Complete genome sequence of Planctobacterium marinum strain Dej080120_11.</title>
        <authorList>
            <person name="Ueki S."/>
            <person name="Maruyama F."/>
        </authorList>
    </citation>
    <scope>NUCLEOTIDE SEQUENCE</scope>
    <source>
        <strain evidence="4">Dej080120_11</strain>
    </source>
</reference>
<dbReference type="InterPro" id="IPR036388">
    <property type="entry name" value="WH-like_DNA-bd_sf"/>
</dbReference>
<evidence type="ECO:0000313" key="5">
    <source>
        <dbReference type="Proteomes" id="UP001333710"/>
    </source>
</evidence>
<dbReference type="NCBIfam" id="NF008847">
    <property type="entry name" value="PRK11886.1-2"/>
    <property type="match status" value="1"/>
</dbReference>
<dbReference type="PANTHER" id="PTHR12835:SF5">
    <property type="entry name" value="BIOTIN--PROTEIN LIGASE"/>
    <property type="match status" value="1"/>
</dbReference>
<accession>A0AA48HSL9</accession>
<keyword evidence="5" id="KW-1185">Reference proteome</keyword>
<dbReference type="InterPro" id="IPR013196">
    <property type="entry name" value="HTH_11"/>
</dbReference>
<keyword evidence="2" id="KW-0067">ATP-binding</keyword>
<dbReference type="GO" id="GO:0004077">
    <property type="term" value="F:biotin--[biotin carboxyl-carrier protein] ligase activity"/>
    <property type="evidence" value="ECO:0007669"/>
    <property type="project" value="UniProtKB-UniRule"/>
</dbReference>
<organism evidence="4 5">
    <name type="scientific">Planctobacterium marinum</name>
    <dbReference type="NCBI Taxonomy" id="1631968"/>
    <lineage>
        <taxon>Bacteria</taxon>
        <taxon>Pseudomonadati</taxon>
        <taxon>Pseudomonadota</taxon>
        <taxon>Gammaproteobacteria</taxon>
        <taxon>Alteromonadales</taxon>
        <taxon>Alteromonadaceae</taxon>
        <taxon>Planctobacterium</taxon>
    </lineage>
</organism>
<feature type="binding site" evidence="2">
    <location>
        <begin position="91"/>
        <end position="93"/>
    </location>
    <ligand>
        <name>biotin</name>
        <dbReference type="ChEBI" id="CHEBI:57586"/>
    </ligand>
</feature>
<dbReference type="NCBIfam" id="TIGR00121">
    <property type="entry name" value="birA_ligase"/>
    <property type="match status" value="1"/>
</dbReference>
<dbReference type="HAMAP" id="MF_00978">
    <property type="entry name" value="Bifunct_BirA"/>
    <property type="match status" value="1"/>
</dbReference>
<dbReference type="GO" id="GO:0003677">
    <property type="term" value="F:DNA binding"/>
    <property type="evidence" value="ECO:0007669"/>
    <property type="project" value="UniProtKB-UniRule"/>
</dbReference>
<feature type="binding site" evidence="2">
    <location>
        <position position="185"/>
    </location>
    <ligand>
        <name>biotin</name>
        <dbReference type="ChEBI" id="CHEBI:57586"/>
    </ligand>
</feature>
<dbReference type="SUPFAM" id="SSF55681">
    <property type="entry name" value="Class II aaRS and biotin synthetases"/>
    <property type="match status" value="1"/>
</dbReference>
<dbReference type="InterPro" id="IPR036390">
    <property type="entry name" value="WH_DNA-bd_sf"/>
</dbReference>
<dbReference type="Gene3D" id="3.30.930.10">
    <property type="entry name" value="Bira Bifunctional Protein, Domain 2"/>
    <property type="match status" value="1"/>
</dbReference>
<dbReference type="PROSITE" id="PS51733">
    <property type="entry name" value="BPL_LPL_CATALYTIC"/>
    <property type="match status" value="1"/>
</dbReference>
<evidence type="ECO:0000259" key="3">
    <source>
        <dbReference type="PROSITE" id="PS51733"/>
    </source>
</evidence>
<comment type="similarity">
    <text evidence="2">Belongs to the biotin--protein ligase family.</text>
</comment>
<dbReference type="SUPFAM" id="SSF46785">
    <property type="entry name" value="Winged helix' DNA-binding domain"/>
    <property type="match status" value="1"/>
</dbReference>
<sequence length="324" mass="35497">MSKIEPGHLLNQLSTKHFVSGEELAQRFGVSRTAIAKQVKILQEYGVDIFSVQRSGYKLGREVTLIEKSQVIEGLANKQSSLLCVESLIDSTNDFVKERVSTLEDGFVCIAQGQKQGRGRQGKKWISPFASNLYLTMKWRFQLGFQSLSGLSLAIGVATVRTIKPLVKLPVTLKWPNDVYINGQKVSGTLVEVSGNPDGSCDAIIGIGLNVNMPQVEGIDQPWTDLQSNTSDAININRLTASFVNNLRTIVSEFATEGFSPFVSEWEAHDHFRDKEILVINGKNQTSCVSRGISSSGALVVEVMEDGITKTKELFGGEISVRSA</sequence>
<comment type="catalytic activity">
    <reaction evidence="2">
        <text>biotin + L-lysyl-[protein] + ATP = N(6)-biotinyl-L-lysyl-[protein] + AMP + diphosphate + H(+)</text>
        <dbReference type="Rhea" id="RHEA:11756"/>
        <dbReference type="Rhea" id="RHEA-COMP:9752"/>
        <dbReference type="Rhea" id="RHEA-COMP:10505"/>
        <dbReference type="ChEBI" id="CHEBI:15378"/>
        <dbReference type="ChEBI" id="CHEBI:29969"/>
        <dbReference type="ChEBI" id="CHEBI:30616"/>
        <dbReference type="ChEBI" id="CHEBI:33019"/>
        <dbReference type="ChEBI" id="CHEBI:57586"/>
        <dbReference type="ChEBI" id="CHEBI:83144"/>
        <dbReference type="ChEBI" id="CHEBI:456215"/>
        <dbReference type="EC" id="6.3.4.15"/>
    </reaction>
</comment>
<dbReference type="CDD" id="cd16442">
    <property type="entry name" value="BPL"/>
    <property type="match status" value="1"/>
</dbReference>
<keyword evidence="2" id="KW-0092">Biotin</keyword>
<dbReference type="RefSeq" id="WP_338291058.1">
    <property type="nucleotide sequence ID" value="NZ_AP027272.1"/>
</dbReference>
<name>A0AA48HSL9_9ALTE</name>
<dbReference type="Pfam" id="PF08279">
    <property type="entry name" value="HTH_11"/>
    <property type="match status" value="1"/>
</dbReference>
<proteinExistence type="inferred from homology"/>
<dbReference type="InterPro" id="IPR030855">
    <property type="entry name" value="Bifunct_BirA"/>
</dbReference>
<feature type="binding site" evidence="2">
    <location>
        <position position="114"/>
    </location>
    <ligand>
        <name>biotin</name>
        <dbReference type="ChEBI" id="CHEBI:57586"/>
    </ligand>
</feature>
<keyword evidence="2" id="KW-0805">Transcription regulation</keyword>
<dbReference type="GO" id="GO:0005524">
    <property type="term" value="F:ATP binding"/>
    <property type="evidence" value="ECO:0007669"/>
    <property type="project" value="UniProtKB-UniRule"/>
</dbReference>
<dbReference type="PANTHER" id="PTHR12835">
    <property type="entry name" value="BIOTIN PROTEIN LIGASE"/>
    <property type="match status" value="1"/>
</dbReference>
<keyword evidence="1 2" id="KW-0436">Ligase</keyword>
<dbReference type="GO" id="GO:0006355">
    <property type="term" value="P:regulation of DNA-templated transcription"/>
    <property type="evidence" value="ECO:0007669"/>
    <property type="project" value="UniProtKB-UniRule"/>
</dbReference>
<protein>
    <recommendedName>
        <fullName evidence="2">Bifunctional ligase/repressor BirA</fullName>
    </recommendedName>
    <alternativeName>
        <fullName evidence="2">Biotin operon repressor</fullName>
    </alternativeName>
    <alternativeName>
        <fullName evidence="2">Biotin--[acetyl-CoA-carboxylase] ligase</fullName>
        <ecNumber evidence="2">6.3.4.15</ecNumber>
    </alternativeName>
    <alternativeName>
        <fullName evidence="2">Biotin--protein ligase</fullName>
    </alternativeName>
    <alternativeName>
        <fullName evidence="2">Biotin-[acetyl-CoA carboxylase] synthetase</fullName>
    </alternativeName>
</protein>
<keyword evidence="2" id="KW-0547">Nucleotide-binding</keyword>
<dbReference type="Proteomes" id="UP001333710">
    <property type="component" value="Chromosome"/>
</dbReference>
<evidence type="ECO:0000256" key="2">
    <source>
        <dbReference type="HAMAP-Rule" id="MF_00978"/>
    </source>
</evidence>
<evidence type="ECO:0000256" key="1">
    <source>
        <dbReference type="ARBA" id="ARBA00022598"/>
    </source>
</evidence>
<keyword evidence="2" id="KW-0804">Transcription</keyword>
<dbReference type="Gene3D" id="2.30.30.100">
    <property type="match status" value="1"/>
</dbReference>
<dbReference type="Gene3D" id="1.10.10.10">
    <property type="entry name" value="Winged helix-like DNA-binding domain superfamily/Winged helix DNA-binding domain"/>
    <property type="match status" value="1"/>
</dbReference>
<dbReference type="GO" id="GO:0005737">
    <property type="term" value="C:cytoplasm"/>
    <property type="evidence" value="ECO:0007669"/>
    <property type="project" value="TreeGrafter"/>
</dbReference>
<feature type="DNA-binding region" description="H-T-H motif" evidence="2">
    <location>
        <begin position="21"/>
        <end position="40"/>
    </location>
</feature>
<evidence type="ECO:0000313" key="4">
    <source>
        <dbReference type="EMBL" id="BDX05098.1"/>
    </source>
</evidence>
<feature type="binding site" evidence="2">
    <location>
        <begin position="118"/>
        <end position="120"/>
    </location>
    <ligand>
        <name>biotin</name>
        <dbReference type="ChEBI" id="CHEBI:57586"/>
    </ligand>
</feature>
<dbReference type="Pfam" id="PF03099">
    <property type="entry name" value="BPL_LplA_LipB"/>
    <property type="match status" value="1"/>
</dbReference>
<dbReference type="InterPro" id="IPR004408">
    <property type="entry name" value="Biotin_CoA_COase_ligase"/>
</dbReference>